<feature type="region of interest" description="Disordered" evidence="1">
    <location>
        <begin position="405"/>
        <end position="450"/>
    </location>
</feature>
<dbReference type="EMBL" id="JARYMX010000008">
    <property type="protein sequence ID" value="KAJ9539256.1"/>
    <property type="molecule type" value="Genomic_DNA"/>
</dbReference>
<proteinExistence type="predicted"/>
<feature type="domain" description="Probable zinc-ribbon" evidence="2">
    <location>
        <begin position="309"/>
        <end position="349"/>
    </location>
</feature>
<dbReference type="AlphaFoldDB" id="A0AA38W8M8"/>
<evidence type="ECO:0000313" key="4">
    <source>
        <dbReference type="EMBL" id="KAJ9539256.1"/>
    </source>
</evidence>
<keyword evidence="5" id="KW-1185">Reference proteome</keyword>
<evidence type="ECO:0008006" key="6">
    <source>
        <dbReference type="Google" id="ProtNLM"/>
    </source>
</evidence>
<protein>
    <recommendedName>
        <fullName evidence="6">Zinc-ribbon domain-containing protein</fullName>
    </recommendedName>
</protein>
<feature type="compositionally biased region" description="Basic and acidic residues" evidence="1">
    <location>
        <begin position="65"/>
        <end position="74"/>
    </location>
</feature>
<reference evidence="4" key="1">
    <citation type="submission" date="2023-03" db="EMBL/GenBank/DDBJ databases">
        <title>Chromosome-scale reference genome and RAD-based genetic map of yellow starthistle (Centaurea solstitialis) reveal putative structural variation and QTLs associated with invader traits.</title>
        <authorList>
            <person name="Reatini B."/>
            <person name="Cang F.A."/>
            <person name="Jiang Q."/>
            <person name="Mckibben M.T.W."/>
            <person name="Barker M.S."/>
            <person name="Rieseberg L.H."/>
            <person name="Dlugosch K.M."/>
        </authorList>
    </citation>
    <scope>NUCLEOTIDE SEQUENCE</scope>
    <source>
        <strain evidence="4">CAN-66</strain>
        <tissue evidence="4">Leaf</tissue>
    </source>
</reference>
<dbReference type="Pfam" id="PF11331">
    <property type="entry name" value="Zn_ribbon_12"/>
    <property type="match status" value="1"/>
</dbReference>
<evidence type="ECO:0000259" key="3">
    <source>
        <dbReference type="Pfam" id="PF22910"/>
    </source>
</evidence>
<accession>A0AA38W8M8</accession>
<dbReference type="GO" id="GO:1900150">
    <property type="term" value="P:regulation of defense response to fungus"/>
    <property type="evidence" value="ECO:0007669"/>
    <property type="project" value="InterPro"/>
</dbReference>
<dbReference type="InterPro" id="IPR055126">
    <property type="entry name" value="EDR4-like_N"/>
</dbReference>
<organism evidence="4 5">
    <name type="scientific">Centaurea solstitialis</name>
    <name type="common">yellow star-thistle</name>
    <dbReference type="NCBI Taxonomy" id="347529"/>
    <lineage>
        <taxon>Eukaryota</taxon>
        <taxon>Viridiplantae</taxon>
        <taxon>Streptophyta</taxon>
        <taxon>Embryophyta</taxon>
        <taxon>Tracheophyta</taxon>
        <taxon>Spermatophyta</taxon>
        <taxon>Magnoliopsida</taxon>
        <taxon>eudicotyledons</taxon>
        <taxon>Gunneridae</taxon>
        <taxon>Pentapetalae</taxon>
        <taxon>asterids</taxon>
        <taxon>campanulids</taxon>
        <taxon>Asterales</taxon>
        <taxon>Asteraceae</taxon>
        <taxon>Carduoideae</taxon>
        <taxon>Cardueae</taxon>
        <taxon>Centaureinae</taxon>
        <taxon>Centaurea</taxon>
    </lineage>
</organism>
<dbReference type="InterPro" id="IPR021480">
    <property type="entry name" value="Zinc_ribbon_12"/>
</dbReference>
<feature type="domain" description="Enhanced disease resistance 4-like N-terminal" evidence="3">
    <location>
        <begin position="8"/>
        <end position="41"/>
    </location>
</feature>
<feature type="compositionally biased region" description="Low complexity" evidence="1">
    <location>
        <begin position="405"/>
        <end position="416"/>
    </location>
</feature>
<dbReference type="InterPro" id="IPR040244">
    <property type="entry name" value="EDR4-like"/>
</dbReference>
<feature type="region of interest" description="Disordered" evidence="1">
    <location>
        <begin position="477"/>
        <end position="496"/>
    </location>
</feature>
<comment type="caution">
    <text evidence="4">The sequence shown here is derived from an EMBL/GenBank/DDBJ whole genome shotgun (WGS) entry which is preliminary data.</text>
</comment>
<gene>
    <name evidence="4" type="ORF">OSB04_031989</name>
</gene>
<evidence type="ECO:0000259" key="2">
    <source>
        <dbReference type="Pfam" id="PF11331"/>
    </source>
</evidence>
<dbReference type="PANTHER" id="PTHR31105">
    <property type="entry name" value="EXTRA-LARGE G-PROTEIN-LIKE"/>
    <property type="match status" value="1"/>
</dbReference>
<dbReference type="Pfam" id="PF22910">
    <property type="entry name" value="EDR4-like_1st"/>
    <property type="match status" value="1"/>
</dbReference>
<sequence length="595" mass="67149">MSEIIASEVCLVRCPKCENLIQEITDYSVYQCGGCGAVLRARSKPIESMPLSDKEESGLLNQNPERLRDADFSNRKPTNSSLGFDQDDVKRDVSTKIDNTTNEQIVSLKTDQESEDLETRINGSRRPVWSPIRRHRNNRFQDREMDEGPSNYHFRSGNVYVEPEVNDDRVELLRKLDELKDQIVRSRPLGDQPKEKASVFNDPISRRVPFDQNPYHRYFPGPQFRKDSGDFRKFHHPNCSCLVCYSNCRHACLPPPLPPLLPRPPPPPPLPVYYRHDHNPRFSQWSGDLRRPPRRGILSAGGRRCHLVAGGSPFVACCNCFELLQMPDQRNTRRKIRCAACSEIISLSVVDKKLIMSSENGVGNGKITRRNTKWRSMGSSFDGFDFRSLDRLPLRTRSLTSFKSTRSVRSSSSYTSEPEAEPGLGLIKDPKPESRKPSSPPSGSRLQDHFDYSTDSLQNSMKDVAVATEIEISAHEYSVNTGTSRESADQRNETGGGVNLSSWPFIDELNYPMPKNCADGHTGVFVNGRELHEKDLNLLASRGLPMDRDRSYIIEISGRVLDEGSGNELQCLGKLAPTVESKRYGFGMKPPKTTT</sequence>
<name>A0AA38W8M8_9ASTR</name>
<evidence type="ECO:0000313" key="5">
    <source>
        <dbReference type="Proteomes" id="UP001172457"/>
    </source>
</evidence>
<evidence type="ECO:0000256" key="1">
    <source>
        <dbReference type="SAM" id="MobiDB-lite"/>
    </source>
</evidence>
<feature type="region of interest" description="Disordered" evidence="1">
    <location>
        <begin position="49"/>
        <end position="87"/>
    </location>
</feature>
<dbReference type="PANTHER" id="PTHR31105:SF58">
    <property type="entry name" value="G-LIKE PROTEIN, PUTATIVE (DUF3133)-RELATED"/>
    <property type="match status" value="1"/>
</dbReference>
<dbReference type="Proteomes" id="UP001172457">
    <property type="component" value="Chromosome 8"/>
</dbReference>